<dbReference type="AlphaFoldDB" id="A0A146G9B0"/>
<evidence type="ECO:0000256" key="2">
    <source>
        <dbReference type="ARBA" id="ARBA00022630"/>
    </source>
</evidence>
<dbReference type="PRINTS" id="PR00368">
    <property type="entry name" value="FADPNR"/>
</dbReference>
<dbReference type="Gene3D" id="3.50.50.60">
    <property type="entry name" value="FAD/NAD(P)-binding domain"/>
    <property type="match status" value="1"/>
</dbReference>
<sequence>MTLQRDVVVLGGGAAGLMCALVAGQRGRSVTLLEHNDRVGKKIAISGGGRCNFTNLGAGPGNYLSGNPDFCRSALARFTPWDFLALVEKHGIRYHEKKLGQQFCDTSSREIIELLLAECADGGVEIVTNARVRSVQHPGRFTVETTEGTYTCDSLVVATGGLSFPKLGATSFGHDIARQFGLDLVVPRPGLVPLTWPSTELTRWKSLAGLSLPVTAKIGATTFHESMLFTHRGLSGPVILQISSFWKPGQPISFDLLPDHPGERWLGESRQSGETIRQVLSRLWPQRFAEEWIQHYAADKPLRHYRNQEIAAITQSIHSWSPNVEGTEGYPKAEVTLGGVNTSELSSKTMESRKVAGLYFIGEVVDVTGWLGGYNFQWAWASGNAAGQVV</sequence>
<proteinExistence type="predicted"/>
<name>A0A146G9B0_TERSA</name>
<evidence type="ECO:0000256" key="1">
    <source>
        <dbReference type="ARBA" id="ARBA00001974"/>
    </source>
</evidence>
<dbReference type="InParanoid" id="A0A146G9B0"/>
<feature type="domain" description="RsdA/BaiN/AoA(So)-like Rossmann fold-like" evidence="4">
    <location>
        <begin position="6"/>
        <end position="388"/>
    </location>
</feature>
<dbReference type="SUPFAM" id="SSF51905">
    <property type="entry name" value="FAD/NAD(P)-binding domain"/>
    <property type="match status" value="1"/>
</dbReference>
<dbReference type="Gene3D" id="2.40.30.10">
    <property type="entry name" value="Translation factors"/>
    <property type="match status" value="1"/>
</dbReference>
<dbReference type="FunCoup" id="A0A146G9B0">
    <property type="interactions" value="369"/>
</dbReference>
<comment type="cofactor">
    <cofactor evidence="1">
        <name>FAD</name>
        <dbReference type="ChEBI" id="CHEBI:57692"/>
    </cofactor>
</comment>
<dbReference type="InterPro" id="IPR057661">
    <property type="entry name" value="RsdA/BaiN/AoA(So)_Rossmann"/>
</dbReference>
<protein>
    <recommendedName>
        <fullName evidence="8">Flavoprotein, HI0933 family</fullName>
    </recommendedName>
</protein>
<keyword evidence="7" id="KW-1185">Reference proteome</keyword>
<evidence type="ECO:0000259" key="5">
    <source>
        <dbReference type="Pfam" id="PF22780"/>
    </source>
</evidence>
<evidence type="ECO:0000259" key="4">
    <source>
        <dbReference type="Pfam" id="PF03486"/>
    </source>
</evidence>
<dbReference type="Gene3D" id="1.10.8.260">
    <property type="entry name" value="HI0933 insert domain-like"/>
    <property type="match status" value="1"/>
</dbReference>
<dbReference type="PRINTS" id="PR00411">
    <property type="entry name" value="PNDRDTASEI"/>
</dbReference>
<dbReference type="Pfam" id="PF03486">
    <property type="entry name" value="HI0933_like"/>
    <property type="match status" value="1"/>
</dbReference>
<dbReference type="NCBIfam" id="TIGR00275">
    <property type="entry name" value="aminoacetone oxidase family FAD-binding enzyme"/>
    <property type="match status" value="1"/>
</dbReference>
<dbReference type="Proteomes" id="UP000076023">
    <property type="component" value="Unassembled WGS sequence"/>
</dbReference>
<dbReference type="InterPro" id="IPR023166">
    <property type="entry name" value="BaiN-like_dom_sf"/>
</dbReference>
<comment type="caution">
    <text evidence="6">The sequence shown here is derived from an EMBL/GenBank/DDBJ whole genome shotgun (WGS) entry which is preliminary data.</text>
</comment>
<gene>
    <name evidence="6" type="ORF">TSACC_22282</name>
</gene>
<reference evidence="7" key="1">
    <citation type="journal article" date="2017" name="Genome Announc.">
        <title>Draft Genome Sequence of Terrimicrobium sacchariphilum NM-5T, a Facultative Anaerobic Soil Bacterium of the Class Spartobacteria.</title>
        <authorList>
            <person name="Qiu Y.L."/>
            <person name="Tourlousse D.M."/>
            <person name="Matsuura N."/>
            <person name="Ohashi A."/>
            <person name="Sekiguchi Y."/>
        </authorList>
    </citation>
    <scope>NUCLEOTIDE SEQUENCE [LARGE SCALE GENOMIC DNA]</scope>
    <source>
        <strain evidence="7">NM-5</strain>
    </source>
</reference>
<dbReference type="PANTHER" id="PTHR42887:SF2">
    <property type="entry name" value="OS12G0638800 PROTEIN"/>
    <property type="match status" value="1"/>
</dbReference>
<accession>A0A146G9B0</accession>
<organism evidence="6 7">
    <name type="scientific">Terrimicrobium sacchariphilum</name>
    <dbReference type="NCBI Taxonomy" id="690879"/>
    <lineage>
        <taxon>Bacteria</taxon>
        <taxon>Pseudomonadati</taxon>
        <taxon>Verrucomicrobiota</taxon>
        <taxon>Terrimicrobiia</taxon>
        <taxon>Terrimicrobiales</taxon>
        <taxon>Terrimicrobiaceae</taxon>
        <taxon>Terrimicrobium</taxon>
    </lineage>
</organism>
<dbReference type="PANTHER" id="PTHR42887">
    <property type="entry name" value="OS12G0638800 PROTEIN"/>
    <property type="match status" value="1"/>
</dbReference>
<dbReference type="InterPro" id="IPR004792">
    <property type="entry name" value="BaiN-like"/>
</dbReference>
<dbReference type="STRING" id="690879.TSACC_22282"/>
<evidence type="ECO:0000313" key="6">
    <source>
        <dbReference type="EMBL" id="GAT33862.1"/>
    </source>
</evidence>
<dbReference type="Pfam" id="PF22780">
    <property type="entry name" value="HI0933_like_1st"/>
    <property type="match status" value="1"/>
</dbReference>
<dbReference type="SUPFAM" id="SSF160996">
    <property type="entry name" value="HI0933 insert domain-like"/>
    <property type="match status" value="1"/>
</dbReference>
<dbReference type="EMBL" id="BDCO01000002">
    <property type="protein sequence ID" value="GAT33862.1"/>
    <property type="molecule type" value="Genomic_DNA"/>
</dbReference>
<keyword evidence="3" id="KW-0274">FAD</keyword>
<evidence type="ECO:0008006" key="8">
    <source>
        <dbReference type="Google" id="ProtNLM"/>
    </source>
</evidence>
<evidence type="ECO:0000313" key="7">
    <source>
        <dbReference type="Proteomes" id="UP000076023"/>
    </source>
</evidence>
<feature type="domain" description="RsdA/BaiN/AoA(So)-like insert" evidence="5">
    <location>
        <begin position="188"/>
        <end position="335"/>
    </location>
</feature>
<keyword evidence="2" id="KW-0285">Flavoprotein</keyword>
<evidence type="ECO:0000256" key="3">
    <source>
        <dbReference type="ARBA" id="ARBA00022827"/>
    </source>
</evidence>
<dbReference type="InterPro" id="IPR036188">
    <property type="entry name" value="FAD/NAD-bd_sf"/>
</dbReference>
<dbReference type="InterPro" id="IPR055178">
    <property type="entry name" value="RsdA/BaiN/AoA(So)-like_dom"/>
</dbReference>